<dbReference type="HOGENOM" id="CLU_3251850_0_0_0"/>
<dbReference type="EMBL" id="CP007139">
    <property type="protein sequence ID" value="AIE86159.1"/>
    <property type="molecule type" value="Genomic_DNA"/>
</dbReference>
<evidence type="ECO:0000313" key="1">
    <source>
        <dbReference type="EMBL" id="AIE86159.1"/>
    </source>
</evidence>
<organism evidence="1 2">
    <name type="scientific">Fimbriimonas ginsengisoli Gsoil 348</name>
    <dbReference type="NCBI Taxonomy" id="661478"/>
    <lineage>
        <taxon>Bacteria</taxon>
        <taxon>Bacillati</taxon>
        <taxon>Armatimonadota</taxon>
        <taxon>Fimbriimonadia</taxon>
        <taxon>Fimbriimonadales</taxon>
        <taxon>Fimbriimonadaceae</taxon>
        <taxon>Fimbriimonas</taxon>
    </lineage>
</organism>
<proteinExistence type="predicted"/>
<evidence type="ECO:0000313" key="2">
    <source>
        <dbReference type="Proteomes" id="UP000027982"/>
    </source>
</evidence>
<dbReference type="AlphaFoldDB" id="A0A068NX22"/>
<keyword evidence="2" id="KW-1185">Reference proteome</keyword>
<reference evidence="1 2" key="1">
    <citation type="journal article" date="2014" name="PLoS ONE">
        <title>The first complete genome sequence of the class fimbriimonadia in the phylum armatimonadetes.</title>
        <authorList>
            <person name="Hu Z.Y."/>
            <person name="Wang Y.Z."/>
            <person name="Im W.T."/>
            <person name="Wang S.Y."/>
            <person name="Zhao G.P."/>
            <person name="Zheng H.J."/>
            <person name="Quan Z.X."/>
        </authorList>
    </citation>
    <scope>NUCLEOTIDE SEQUENCE [LARGE SCALE GENOMIC DNA]</scope>
    <source>
        <strain evidence="1">Gsoil 348</strain>
    </source>
</reference>
<name>A0A068NX22_FIMGI</name>
<accession>A0A068NX22</accession>
<dbReference type="Proteomes" id="UP000027982">
    <property type="component" value="Chromosome"/>
</dbReference>
<dbReference type="KEGG" id="fgi:OP10G_2791"/>
<sequence>MTHQVEMHATGDLRFSKTDPLKLRLVVVGRLVEAAEAPAGIK</sequence>
<gene>
    <name evidence="1" type="ORF">OP10G_2791</name>
</gene>
<protein>
    <submittedName>
        <fullName evidence="1">Uncharacterized protein</fullName>
    </submittedName>
</protein>